<dbReference type="Proteomes" id="UP000038040">
    <property type="component" value="Unplaced"/>
</dbReference>
<evidence type="ECO:0000313" key="5">
    <source>
        <dbReference type="WBParaSite" id="DME_0000559801-mRNA-1"/>
    </source>
</evidence>
<dbReference type="Proteomes" id="UP000274756">
    <property type="component" value="Unassembled WGS sequence"/>
</dbReference>
<dbReference type="WBParaSite" id="DME_0000559801-mRNA-1">
    <property type="protein sequence ID" value="DME_0000559801-mRNA-1"/>
    <property type="gene ID" value="DME_0000559801"/>
</dbReference>
<reference evidence="2 4" key="2">
    <citation type="submission" date="2018-11" db="EMBL/GenBank/DDBJ databases">
        <authorList>
            <consortium name="Pathogen Informatics"/>
        </authorList>
    </citation>
    <scope>NUCLEOTIDE SEQUENCE [LARGE SCALE GENOMIC DNA]</scope>
</reference>
<evidence type="ECO:0000313" key="2">
    <source>
        <dbReference type="EMBL" id="VDN50670.1"/>
    </source>
</evidence>
<keyword evidence="4" id="KW-1185">Reference proteome</keyword>
<evidence type="ECO:0000256" key="1">
    <source>
        <dbReference type="SAM" id="MobiDB-lite"/>
    </source>
</evidence>
<reference evidence="5" key="1">
    <citation type="submission" date="2017-02" db="UniProtKB">
        <authorList>
            <consortium name="WormBaseParasite"/>
        </authorList>
    </citation>
    <scope>IDENTIFICATION</scope>
</reference>
<name>A0A0N4UE18_DRAME</name>
<dbReference type="EMBL" id="UYYG01000006">
    <property type="protein sequence ID" value="VDN50670.1"/>
    <property type="molecule type" value="Genomic_DNA"/>
</dbReference>
<proteinExistence type="predicted"/>
<accession>A0A0N4UE18</accession>
<feature type="region of interest" description="Disordered" evidence="1">
    <location>
        <begin position="1"/>
        <end position="20"/>
    </location>
</feature>
<protein>
    <submittedName>
        <fullName evidence="2 5">Uncharacterized protein</fullName>
    </submittedName>
</protein>
<evidence type="ECO:0000313" key="4">
    <source>
        <dbReference type="Proteomes" id="UP000274756"/>
    </source>
</evidence>
<gene>
    <name evidence="2" type="ORF">DME_LOCUS643</name>
</gene>
<evidence type="ECO:0000313" key="3">
    <source>
        <dbReference type="Proteomes" id="UP000038040"/>
    </source>
</evidence>
<dbReference type="AlphaFoldDB" id="A0A0N4UE18"/>
<organism evidence="3 5">
    <name type="scientific">Dracunculus medinensis</name>
    <name type="common">Guinea worm</name>
    <dbReference type="NCBI Taxonomy" id="318479"/>
    <lineage>
        <taxon>Eukaryota</taxon>
        <taxon>Metazoa</taxon>
        <taxon>Ecdysozoa</taxon>
        <taxon>Nematoda</taxon>
        <taxon>Chromadorea</taxon>
        <taxon>Rhabditida</taxon>
        <taxon>Spirurina</taxon>
        <taxon>Dracunculoidea</taxon>
        <taxon>Dracunculidae</taxon>
        <taxon>Dracunculus</taxon>
    </lineage>
</organism>
<sequence>MGTYKLFEADPRPSGRNRPRLSRGLVLANIDLDRLNPPGDFLVRRLHEDTIRKQKTNAVEMRMLVDARRLAKILNLVKLQRSIVISSRFVDERGISLPRIRREDMSVTRSDPLERLFDLPDLLDRPGSLSICALSLESSGRNRPRLSRGLVRANSDLDRLNLRVDFLRRCWRRDNVDSEGDLDLDLELLPFKEYRRRAIIIKEIKELTQRLLIYKISTKILEIFRPFYTF</sequence>